<evidence type="ECO:0000256" key="5">
    <source>
        <dbReference type="ARBA" id="ARBA00022519"/>
    </source>
</evidence>
<reference evidence="12 13" key="1">
    <citation type="journal article" date="2012" name="Antonie Van Leeuwenhoek">
        <title>Shewanella litorisediminis sp. nov., a gammaproteobacterium isolated from a tidal flat sediment.</title>
        <authorList>
            <person name="Lee M.H."/>
            <person name="Yoon J.H."/>
        </authorList>
    </citation>
    <scope>NUCLEOTIDE SEQUENCE [LARGE SCALE GENOMIC DNA]</scope>
    <source>
        <strain evidence="12 13">SMK1-12</strain>
    </source>
</reference>
<comment type="function">
    <text evidence="1">Involved in a late step of protoheme IX synthesis.</text>
</comment>
<dbReference type="SUPFAM" id="SSF48452">
    <property type="entry name" value="TPR-like"/>
    <property type="match status" value="1"/>
</dbReference>
<evidence type="ECO:0000256" key="1">
    <source>
        <dbReference type="ARBA" id="ARBA00002962"/>
    </source>
</evidence>
<evidence type="ECO:0000256" key="6">
    <source>
        <dbReference type="ARBA" id="ARBA00022692"/>
    </source>
</evidence>
<evidence type="ECO:0000256" key="4">
    <source>
        <dbReference type="ARBA" id="ARBA00022475"/>
    </source>
</evidence>
<keyword evidence="5" id="KW-0997">Cell inner membrane</keyword>
<keyword evidence="8 10" id="KW-0472">Membrane</keyword>
<dbReference type="InterPro" id="IPR010817">
    <property type="entry name" value="HemY_N"/>
</dbReference>
<evidence type="ECO:0000313" key="12">
    <source>
        <dbReference type="EMBL" id="QRH01470.1"/>
    </source>
</evidence>
<dbReference type="InterPro" id="IPR005254">
    <property type="entry name" value="Heme_biosyn_assoc_TPR_pro"/>
</dbReference>
<evidence type="ECO:0000313" key="13">
    <source>
        <dbReference type="Proteomes" id="UP000596252"/>
    </source>
</evidence>
<feature type="transmembrane region" description="Helical" evidence="10">
    <location>
        <begin position="42"/>
        <end position="71"/>
    </location>
</feature>
<evidence type="ECO:0000256" key="2">
    <source>
        <dbReference type="ARBA" id="ARBA00004429"/>
    </source>
</evidence>
<sequence>MIKTLIYLGIILIGLCLSPYIVGNTGYLYLSAWGYEIETSLVFAIVVLVIAYGVIVIAEWIAVKCVTLLLGSRYLPERWRRNAAKRHTLSGALALAEENWPDAERFMVKGAAKGELPALNLLAAARAAQYQGKYAERDDYLEKAVTEPNAETAVFTSRTRYLLKQGQLERARTALNHLAPTSKSSAAVVKLAMEVYLSQQDWRALRELLPAIKKQALLNEASFEDLSIKVSVNLLEQAGNKDWDTLDKEWQWLSRSEKQHSANRAAYALGLAKQGKKAEAIKLLFKDLASLPEPQVLTLLPQILNGQDEAPRQQLLKLAPKYDDVHEYHECMARLCQQAREFKAANEHWRKACELNPSKENWLALAELDEQLGNAELALQHYRKAAKT</sequence>
<keyword evidence="4" id="KW-1003">Cell membrane</keyword>
<protein>
    <submittedName>
        <fullName evidence="12">Heme biosynthesis protein HemY</fullName>
    </submittedName>
</protein>
<comment type="pathway">
    <text evidence="3">Porphyrin-containing compound metabolism; protoheme biosynthesis.</text>
</comment>
<evidence type="ECO:0000256" key="10">
    <source>
        <dbReference type="SAM" id="Phobius"/>
    </source>
</evidence>
<keyword evidence="13" id="KW-1185">Reference proteome</keyword>
<evidence type="ECO:0000256" key="8">
    <source>
        <dbReference type="ARBA" id="ARBA00023136"/>
    </source>
</evidence>
<name>A0ABX7G2B3_9GAMM</name>
<organism evidence="12 13">
    <name type="scientific">Shewanella litorisediminis</name>
    <dbReference type="NCBI Taxonomy" id="1173586"/>
    <lineage>
        <taxon>Bacteria</taxon>
        <taxon>Pseudomonadati</taxon>
        <taxon>Pseudomonadota</taxon>
        <taxon>Gammaproteobacteria</taxon>
        <taxon>Alteromonadales</taxon>
        <taxon>Shewanellaceae</taxon>
        <taxon>Shewanella</taxon>
    </lineage>
</organism>
<dbReference type="Proteomes" id="UP000596252">
    <property type="component" value="Chromosome"/>
</dbReference>
<feature type="transmembrane region" description="Helical" evidence="10">
    <location>
        <begin position="5"/>
        <end position="22"/>
    </location>
</feature>
<keyword evidence="7 10" id="KW-1133">Transmembrane helix</keyword>
<dbReference type="Pfam" id="PF07219">
    <property type="entry name" value="HemY_N"/>
    <property type="match status" value="1"/>
</dbReference>
<dbReference type="RefSeq" id="WP_203325147.1">
    <property type="nucleotide sequence ID" value="NZ_CP069213.1"/>
</dbReference>
<accession>A0ABX7G2B3</accession>
<gene>
    <name evidence="12" type="ORF">JQC75_16720</name>
</gene>
<feature type="domain" description="HemY N-terminal" evidence="11">
    <location>
        <begin position="26"/>
        <end position="132"/>
    </location>
</feature>
<dbReference type="InterPro" id="IPR011990">
    <property type="entry name" value="TPR-like_helical_dom_sf"/>
</dbReference>
<dbReference type="NCBIfam" id="TIGR00540">
    <property type="entry name" value="TPR_hemY_coli"/>
    <property type="match status" value="1"/>
</dbReference>
<proteinExistence type="predicted"/>
<comment type="subcellular location">
    <subcellularLocation>
        <location evidence="2">Cell inner membrane</location>
        <topology evidence="2">Multi-pass membrane protein</topology>
    </subcellularLocation>
</comment>
<keyword evidence="9" id="KW-0627">Porphyrin biosynthesis</keyword>
<keyword evidence="6 10" id="KW-0812">Transmembrane</keyword>
<evidence type="ECO:0000259" key="11">
    <source>
        <dbReference type="Pfam" id="PF07219"/>
    </source>
</evidence>
<evidence type="ECO:0000256" key="7">
    <source>
        <dbReference type="ARBA" id="ARBA00022989"/>
    </source>
</evidence>
<evidence type="ECO:0000256" key="3">
    <source>
        <dbReference type="ARBA" id="ARBA00004744"/>
    </source>
</evidence>
<dbReference type="EMBL" id="CP069213">
    <property type="protein sequence ID" value="QRH01470.1"/>
    <property type="molecule type" value="Genomic_DNA"/>
</dbReference>
<evidence type="ECO:0000256" key="9">
    <source>
        <dbReference type="ARBA" id="ARBA00023244"/>
    </source>
</evidence>
<dbReference type="Gene3D" id="1.25.40.10">
    <property type="entry name" value="Tetratricopeptide repeat domain"/>
    <property type="match status" value="1"/>
</dbReference>